<dbReference type="InterPro" id="IPR008254">
    <property type="entry name" value="Flavodoxin/NO_synth"/>
</dbReference>
<organism evidence="5 6">
    <name type="scientific">Candidatus Trichorickettsia mobilis</name>
    <dbReference type="NCBI Taxonomy" id="1346319"/>
    <lineage>
        <taxon>Bacteria</taxon>
        <taxon>Pseudomonadati</taxon>
        <taxon>Pseudomonadota</taxon>
        <taxon>Alphaproteobacteria</taxon>
        <taxon>Rickettsiales</taxon>
        <taxon>Rickettsiaceae</taxon>
        <taxon>Rickettsieae</taxon>
        <taxon>Candidatus Trichorickettsia</taxon>
    </lineage>
</organism>
<protein>
    <submittedName>
        <fullName evidence="5">Flavodoxin family protein</fullName>
    </submittedName>
</protein>
<evidence type="ECO:0000313" key="6">
    <source>
        <dbReference type="Proteomes" id="UP001326613"/>
    </source>
</evidence>
<comment type="cofactor">
    <cofactor evidence="1">
        <name>FMN</name>
        <dbReference type="ChEBI" id="CHEBI:58210"/>
    </cofactor>
</comment>
<evidence type="ECO:0000256" key="3">
    <source>
        <dbReference type="ARBA" id="ARBA00022643"/>
    </source>
</evidence>
<evidence type="ECO:0000256" key="2">
    <source>
        <dbReference type="ARBA" id="ARBA00022630"/>
    </source>
</evidence>
<gene>
    <name evidence="5" type="ORF">Trichorick_01069</name>
</gene>
<dbReference type="PROSITE" id="PS00201">
    <property type="entry name" value="FLAVODOXIN"/>
    <property type="match status" value="1"/>
</dbReference>
<dbReference type="SUPFAM" id="SSF52218">
    <property type="entry name" value="Flavoproteins"/>
    <property type="match status" value="1"/>
</dbReference>
<evidence type="ECO:0000313" key="5">
    <source>
        <dbReference type="EMBL" id="WPY01165.1"/>
    </source>
</evidence>
<keyword evidence="3" id="KW-0288">FMN</keyword>
<dbReference type="Pfam" id="PF03358">
    <property type="entry name" value="FMN_red"/>
    <property type="match status" value="1"/>
</dbReference>
<name>A0ABZ0UVF7_9RICK</name>
<reference evidence="5 6" key="1">
    <citation type="submission" date="2022-10" db="EMBL/GenBank/DDBJ databases">
        <title>Host association and intracellularity evolved multiple times independently in the Rickettsiales.</title>
        <authorList>
            <person name="Castelli M."/>
            <person name="Nardi T."/>
            <person name="Gammuto L."/>
            <person name="Bellinzona G."/>
            <person name="Sabaneyeva E."/>
            <person name="Potekhin A."/>
            <person name="Serra V."/>
            <person name="Petroni G."/>
            <person name="Sassera D."/>
        </authorList>
    </citation>
    <scope>NUCLEOTIDE SEQUENCE [LARGE SCALE GENOMIC DNA]</scope>
    <source>
        <strain evidence="5 6">Kr 154-4</strain>
    </source>
</reference>
<dbReference type="PANTHER" id="PTHR30546:SF23">
    <property type="entry name" value="FLAVOPROTEIN-LIKE PROTEIN YCP4-RELATED"/>
    <property type="match status" value="1"/>
</dbReference>
<dbReference type="EMBL" id="CP112932">
    <property type="protein sequence ID" value="WPY01165.1"/>
    <property type="molecule type" value="Genomic_DNA"/>
</dbReference>
<dbReference type="InterPro" id="IPR029039">
    <property type="entry name" value="Flavoprotein-like_sf"/>
</dbReference>
<dbReference type="PANTHER" id="PTHR30546">
    <property type="entry name" value="FLAVODOXIN-RELATED PROTEIN WRBA-RELATED"/>
    <property type="match status" value="1"/>
</dbReference>
<dbReference type="PROSITE" id="PS50902">
    <property type="entry name" value="FLAVODOXIN_LIKE"/>
    <property type="match status" value="1"/>
</dbReference>
<keyword evidence="2" id="KW-0285">Flavoprotein</keyword>
<dbReference type="InterPro" id="IPR001226">
    <property type="entry name" value="Flavodoxin_CS"/>
</dbReference>
<dbReference type="Gene3D" id="3.40.50.360">
    <property type="match status" value="1"/>
</dbReference>
<proteinExistence type="predicted"/>
<dbReference type="Proteomes" id="UP001326613">
    <property type="component" value="Chromosome"/>
</dbReference>
<evidence type="ECO:0000256" key="1">
    <source>
        <dbReference type="ARBA" id="ARBA00001917"/>
    </source>
</evidence>
<dbReference type="InterPro" id="IPR005025">
    <property type="entry name" value="FMN_Rdtase-like_dom"/>
</dbReference>
<sequence length="191" mass="20710">MILSIAIVYHSGYGHTAKVAEAIAEGVKQTTAKVNVLKVDNFADTDWEKLDSADAIIFGAPTYMGSVSGPFKMFMDTTSKKWFEQKWKDKVAAGFTNSGSYAGDKLASIQQIFHLAMQHGMIWVGQAEAAPILGDNEIAQLDSINRLGSWSGLMTQANQKSGPDVAPPIGDLEMAKLFGQRIVNITAKLKK</sequence>
<feature type="domain" description="Flavodoxin-like" evidence="4">
    <location>
        <begin position="5"/>
        <end position="155"/>
    </location>
</feature>
<accession>A0ABZ0UVF7</accession>
<keyword evidence="6" id="KW-1185">Reference proteome</keyword>
<dbReference type="RefSeq" id="WP_323737961.1">
    <property type="nucleotide sequence ID" value="NZ_CP112932.1"/>
</dbReference>
<evidence type="ECO:0000259" key="4">
    <source>
        <dbReference type="PROSITE" id="PS50902"/>
    </source>
</evidence>